<proteinExistence type="inferred from homology"/>
<reference evidence="11" key="2">
    <citation type="submission" date="2025-08" db="UniProtKB">
        <authorList>
            <consortium name="Ensembl"/>
        </authorList>
    </citation>
    <scope>IDENTIFICATION</scope>
</reference>
<evidence type="ECO:0000256" key="3">
    <source>
        <dbReference type="ARBA" id="ARBA00023015"/>
    </source>
</evidence>
<dbReference type="FunFam" id="1.10.10.10:FF:000030">
    <property type="entry name" value="Forkhead box protein K2"/>
    <property type="match status" value="1"/>
</dbReference>
<evidence type="ECO:0000256" key="4">
    <source>
        <dbReference type="ARBA" id="ARBA00023125"/>
    </source>
</evidence>
<keyword evidence="6" id="KW-0804">Transcription</keyword>
<dbReference type="Proteomes" id="UP000001646">
    <property type="component" value="Unplaced"/>
</dbReference>
<evidence type="ECO:0000256" key="6">
    <source>
        <dbReference type="ARBA" id="ARBA00023163"/>
    </source>
</evidence>
<accession>A0A803T5L0</accession>
<evidence type="ECO:0000313" key="11">
    <source>
        <dbReference type="Ensembl" id="ENSACAP00000030500.1"/>
    </source>
</evidence>
<dbReference type="InterPro" id="IPR036390">
    <property type="entry name" value="WH_DNA-bd_sf"/>
</dbReference>
<organism evidence="11 12">
    <name type="scientific">Anolis carolinensis</name>
    <name type="common">Green anole</name>
    <name type="synonym">American chameleon</name>
    <dbReference type="NCBI Taxonomy" id="28377"/>
    <lineage>
        <taxon>Eukaryota</taxon>
        <taxon>Metazoa</taxon>
        <taxon>Chordata</taxon>
        <taxon>Craniata</taxon>
        <taxon>Vertebrata</taxon>
        <taxon>Euteleostomi</taxon>
        <taxon>Lepidosauria</taxon>
        <taxon>Squamata</taxon>
        <taxon>Bifurcata</taxon>
        <taxon>Unidentata</taxon>
        <taxon>Episquamata</taxon>
        <taxon>Toxicofera</taxon>
        <taxon>Iguania</taxon>
        <taxon>Dactyloidae</taxon>
        <taxon>Anolis</taxon>
    </lineage>
</organism>
<feature type="domain" description="Fork-head" evidence="10">
    <location>
        <begin position="75"/>
        <end position="154"/>
    </location>
</feature>
<evidence type="ECO:0000256" key="1">
    <source>
        <dbReference type="ARBA" id="ARBA00004123"/>
    </source>
</evidence>
<sequence length="193" mass="21497">LGGQGHPCPIVDAVVDDSLTSLQWLQEFSILTVPEAPSSPPEGARASTGMGPTAFCGPHPPTQDPLDFRTDARVKPPYSYATLICMAMRASKGGRLTLAAIYAWIAENFAFYRLAEPSWQNSIRHNLSLNKCFQKVPRRKDEPGKGGFWQIHPQFAHLFPWASQRSSTCAKKDQRLEWSHCPPQPFCPFEEAT</sequence>
<dbReference type="InterPro" id="IPR036388">
    <property type="entry name" value="WH-like_DNA-bd_sf"/>
</dbReference>
<reference evidence="11" key="1">
    <citation type="submission" date="2009-12" db="EMBL/GenBank/DDBJ databases">
        <title>The Genome Sequence of Anolis carolinensis (Green Anole Lizard).</title>
        <authorList>
            <consortium name="The Genome Sequencing Platform"/>
            <person name="Di Palma F."/>
            <person name="Alfoldi J."/>
            <person name="Heiman D."/>
            <person name="Young S."/>
            <person name="Grabherr M."/>
            <person name="Johnson J."/>
            <person name="Lander E.S."/>
            <person name="Lindblad-Toh K."/>
        </authorList>
    </citation>
    <scope>NUCLEOTIDE SEQUENCE [LARGE SCALE GENOMIC DNA]</scope>
    <source>
        <strain evidence="11">JBL SC #1</strain>
    </source>
</reference>
<comment type="subcellular location">
    <subcellularLocation>
        <location evidence="1 9">Nucleus</location>
    </subcellularLocation>
</comment>
<dbReference type="GO" id="GO:0005634">
    <property type="term" value="C:nucleus"/>
    <property type="evidence" value="ECO:0000318"/>
    <property type="project" value="GO_Central"/>
</dbReference>
<keyword evidence="4 9" id="KW-0238">DNA-binding</keyword>
<dbReference type="GO" id="GO:0000978">
    <property type="term" value="F:RNA polymerase II cis-regulatory region sequence-specific DNA binding"/>
    <property type="evidence" value="ECO:0000318"/>
    <property type="project" value="GO_Central"/>
</dbReference>
<dbReference type="PROSITE" id="PS00658">
    <property type="entry name" value="FORK_HEAD_2"/>
    <property type="match status" value="1"/>
</dbReference>
<dbReference type="InParanoid" id="A0A803T5L0"/>
<dbReference type="GO" id="GO:0030030">
    <property type="term" value="P:cell projection organization"/>
    <property type="evidence" value="ECO:0007669"/>
    <property type="project" value="UniProtKB-KW"/>
</dbReference>
<protein>
    <recommendedName>
        <fullName evidence="10">Fork-head domain-containing protein</fullName>
    </recommendedName>
</protein>
<dbReference type="SUPFAM" id="SSF46785">
    <property type="entry name" value="Winged helix' DNA-binding domain"/>
    <property type="match status" value="1"/>
</dbReference>
<name>A0A803T5L0_ANOCA</name>
<keyword evidence="7 9" id="KW-0539">Nucleus</keyword>
<dbReference type="Gene3D" id="1.10.10.10">
    <property type="entry name" value="Winged helix-like DNA-binding domain superfamily/Winged helix DNA-binding domain"/>
    <property type="match status" value="1"/>
</dbReference>
<evidence type="ECO:0000256" key="5">
    <source>
        <dbReference type="ARBA" id="ARBA00023159"/>
    </source>
</evidence>
<dbReference type="PROSITE" id="PS50039">
    <property type="entry name" value="FORK_HEAD_3"/>
    <property type="match status" value="1"/>
</dbReference>
<keyword evidence="2" id="KW-0970">Cilium biogenesis/degradation</keyword>
<dbReference type="AlphaFoldDB" id="A0A803T5L0"/>
<keyword evidence="5" id="KW-0010">Activator</keyword>
<evidence type="ECO:0000313" key="12">
    <source>
        <dbReference type="Proteomes" id="UP000001646"/>
    </source>
</evidence>
<dbReference type="PANTHER" id="PTHR46805">
    <property type="entry name" value="FORKHEAD BOX PROTEIN J1"/>
    <property type="match status" value="1"/>
</dbReference>
<evidence type="ECO:0000256" key="7">
    <source>
        <dbReference type="ARBA" id="ARBA00023242"/>
    </source>
</evidence>
<comment type="similarity">
    <text evidence="8">Belongs to the FOXJ1 family.</text>
</comment>
<dbReference type="Pfam" id="PF00250">
    <property type="entry name" value="Forkhead"/>
    <property type="match status" value="1"/>
</dbReference>
<dbReference type="InterPro" id="IPR001766">
    <property type="entry name" value="Fork_head_dom"/>
</dbReference>
<dbReference type="PANTHER" id="PTHR46805:SF1">
    <property type="entry name" value="FORKHEAD BOX PROTEIN J1"/>
    <property type="match status" value="1"/>
</dbReference>
<dbReference type="GO" id="GO:0006357">
    <property type="term" value="P:regulation of transcription by RNA polymerase II"/>
    <property type="evidence" value="ECO:0000318"/>
    <property type="project" value="GO_Central"/>
</dbReference>
<dbReference type="InterPro" id="IPR047512">
    <property type="entry name" value="FH_FOXJ1"/>
</dbReference>
<dbReference type="InterPro" id="IPR047513">
    <property type="entry name" value="FOXJ1"/>
</dbReference>
<dbReference type="InterPro" id="IPR030456">
    <property type="entry name" value="TF_fork_head_CS_2"/>
</dbReference>
<dbReference type="Ensembl" id="ENSACAT00000053308.1">
    <property type="protein sequence ID" value="ENSACAP00000030500.1"/>
    <property type="gene ID" value="ENSACAG00000040599.1"/>
</dbReference>
<keyword evidence="3" id="KW-0805">Transcription regulation</keyword>
<dbReference type="PROSITE" id="PS00657">
    <property type="entry name" value="FORK_HEAD_1"/>
    <property type="match status" value="1"/>
</dbReference>
<dbReference type="PRINTS" id="PR00053">
    <property type="entry name" value="FORKHEAD"/>
</dbReference>
<reference evidence="11" key="3">
    <citation type="submission" date="2025-09" db="UniProtKB">
        <authorList>
            <consortium name="Ensembl"/>
        </authorList>
    </citation>
    <scope>IDENTIFICATION</scope>
</reference>
<evidence type="ECO:0000256" key="2">
    <source>
        <dbReference type="ARBA" id="ARBA00022794"/>
    </source>
</evidence>
<dbReference type="GeneTree" id="ENSGT00940000164514"/>
<evidence type="ECO:0000256" key="8">
    <source>
        <dbReference type="ARBA" id="ARBA00034770"/>
    </source>
</evidence>
<keyword evidence="12" id="KW-1185">Reference proteome</keyword>
<dbReference type="GO" id="GO:0000981">
    <property type="term" value="F:DNA-binding transcription factor activity, RNA polymerase II-specific"/>
    <property type="evidence" value="ECO:0000318"/>
    <property type="project" value="GO_Central"/>
</dbReference>
<evidence type="ECO:0000256" key="9">
    <source>
        <dbReference type="PROSITE-ProRule" id="PRU00089"/>
    </source>
</evidence>
<evidence type="ECO:0000259" key="10">
    <source>
        <dbReference type="PROSITE" id="PS50039"/>
    </source>
</evidence>
<dbReference type="SMART" id="SM00339">
    <property type="entry name" value="FH"/>
    <property type="match status" value="1"/>
</dbReference>
<feature type="DNA-binding region" description="Fork-head" evidence="9">
    <location>
        <begin position="75"/>
        <end position="154"/>
    </location>
</feature>
<dbReference type="InterPro" id="IPR018122">
    <property type="entry name" value="TF_fork_head_CS_1"/>
</dbReference>
<dbReference type="CDD" id="cd20023">
    <property type="entry name" value="FH_FOXJ1"/>
    <property type="match status" value="1"/>
</dbReference>